<gene>
    <name evidence="2" type="ORF">A3F27_02180</name>
</gene>
<dbReference type="EMBL" id="MFLP01000014">
    <property type="protein sequence ID" value="OGG71128.1"/>
    <property type="molecule type" value="Genomic_DNA"/>
</dbReference>
<reference evidence="2 3" key="1">
    <citation type="journal article" date="2016" name="Nat. Commun.">
        <title>Thousands of microbial genomes shed light on interconnected biogeochemical processes in an aquifer system.</title>
        <authorList>
            <person name="Anantharaman K."/>
            <person name="Brown C.T."/>
            <person name="Hug L.A."/>
            <person name="Sharon I."/>
            <person name="Castelle C.J."/>
            <person name="Probst A.J."/>
            <person name="Thomas B.C."/>
            <person name="Singh A."/>
            <person name="Wilkins M.J."/>
            <person name="Karaoz U."/>
            <person name="Brodie E.L."/>
            <person name="Williams K.H."/>
            <person name="Hubbard S.S."/>
            <person name="Banfield J.F."/>
        </authorList>
    </citation>
    <scope>NUCLEOTIDE SEQUENCE [LARGE SCALE GENOMIC DNA]</scope>
</reference>
<feature type="transmembrane region" description="Helical" evidence="1">
    <location>
        <begin position="216"/>
        <end position="236"/>
    </location>
</feature>
<name>A0A1F6EBS6_9BACT</name>
<feature type="transmembrane region" description="Helical" evidence="1">
    <location>
        <begin position="67"/>
        <end position="88"/>
    </location>
</feature>
<feature type="transmembrane region" description="Helical" evidence="1">
    <location>
        <begin position="175"/>
        <end position="195"/>
    </location>
</feature>
<proteinExistence type="predicted"/>
<evidence type="ECO:0008006" key="4">
    <source>
        <dbReference type="Google" id="ProtNLM"/>
    </source>
</evidence>
<evidence type="ECO:0000256" key="1">
    <source>
        <dbReference type="SAM" id="Phobius"/>
    </source>
</evidence>
<evidence type="ECO:0000313" key="3">
    <source>
        <dbReference type="Proteomes" id="UP000176689"/>
    </source>
</evidence>
<evidence type="ECO:0000313" key="2">
    <source>
        <dbReference type="EMBL" id="OGG71128.1"/>
    </source>
</evidence>
<feature type="transmembrane region" description="Helical" evidence="1">
    <location>
        <begin position="256"/>
        <end position="275"/>
    </location>
</feature>
<keyword evidence="1" id="KW-1133">Transmembrane helix</keyword>
<comment type="caution">
    <text evidence="2">The sequence shown here is derived from an EMBL/GenBank/DDBJ whole genome shotgun (WGS) entry which is preliminary data.</text>
</comment>
<sequence>MLGILLAAISSAFDEITDSTGKKKISDGLESYYTFGFLTQFLSALFITAIGFLFADLNFSLDSLETFIPRVIIAILELQLAVSVIARVDRGSFGFIRLATIPLLLVADLVLGYPLASTQILGIILIIIPIGILFYFDLSKSRGMLLVLLVAILAAIDTGLYKYDISHFNSVESEQAIISLIISLYFFLTATLIRGENPLAFLRQKIYMAQASSSGIAYVVGSFAYLYASASVITAARRGFSVLFSILTGTFYFKERGFFVRTLLFIIILIGLMLLI</sequence>
<feature type="transmembrane region" description="Helical" evidence="1">
    <location>
        <begin position="32"/>
        <end position="55"/>
    </location>
</feature>
<feature type="transmembrane region" description="Helical" evidence="1">
    <location>
        <begin position="119"/>
        <end position="136"/>
    </location>
</feature>
<dbReference type="AlphaFoldDB" id="A0A1F6EBS6"/>
<dbReference type="Proteomes" id="UP000176689">
    <property type="component" value="Unassembled WGS sequence"/>
</dbReference>
<feature type="transmembrane region" description="Helical" evidence="1">
    <location>
        <begin position="143"/>
        <end position="163"/>
    </location>
</feature>
<keyword evidence="1" id="KW-0812">Transmembrane</keyword>
<protein>
    <recommendedName>
        <fullName evidence="4">EamA domain-containing protein</fullName>
    </recommendedName>
</protein>
<organism evidence="2 3">
    <name type="scientific">Candidatus Kaiserbacteria bacterium RIFCSPHIGHO2_12_FULL_53_13</name>
    <dbReference type="NCBI Taxonomy" id="1798502"/>
    <lineage>
        <taxon>Bacteria</taxon>
        <taxon>Candidatus Kaiseribacteriota</taxon>
    </lineage>
</organism>
<accession>A0A1F6EBS6</accession>
<keyword evidence="1" id="KW-0472">Membrane</keyword>
<feature type="transmembrane region" description="Helical" evidence="1">
    <location>
        <begin position="95"/>
        <end position="113"/>
    </location>
</feature>